<dbReference type="Gene3D" id="3.10.20.30">
    <property type="match status" value="1"/>
</dbReference>
<dbReference type="InterPro" id="IPR016155">
    <property type="entry name" value="Mopterin_synth/thiamin_S_b"/>
</dbReference>
<dbReference type="Proteomes" id="UP000265798">
    <property type="component" value="Unassembled WGS sequence"/>
</dbReference>
<sequence length="82" mass="9162">MKLEVAVKTFGILKDHFQSDFVLNLESPVRVLDVVEEMRKKKPETSQILEVSLWAVQDKMVGADRILVEGETVLILPPLSGG</sequence>
<proteinExistence type="predicted"/>
<evidence type="ECO:0008006" key="3">
    <source>
        <dbReference type="Google" id="ProtNLM"/>
    </source>
</evidence>
<name>A0A396ZDG3_9LEPT</name>
<evidence type="ECO:0000313" key="2">
    <source>
        <dbReference type="Proteomes" id="UP000265798"/>
    </source>
</evidence>
<evidence type="ECO:0000313" key="1">
    <source>
        <dbReference type="EMBL" id="RHX91924.1"/>
    </source>
</evidence>
<reference evidence="2" key="1">
    <citation type="submission" date="2018-05" db="EMBL/GenBank/DDBJ databases">
        <title>Leptospira yasudae sp. nov. and Leptospira stimsonii sp. nov., two pathogenic species of the genus Leptospira isolated from environmental sources.</title>
        <authorList>
            <person name="Casanovas-Massana A."/>
            <person name="Hamond C."/>
            <person name="Santos L.A."/>
            <person name="Hacker K.P."/>
            <person name="Balassiano I."/>
            <person name="Medeiros M.A."/>
            <person name="Reis M.G."/>
            <person name="Ko A.I."/>
            <person name="Wunder E.A."/>
        </authorList>
    </citation>
    <scope>NUCLEOTIDE SEQUENCE [LARGE SCALE GENOMIC DNA]</scope>
    <source>
        <strain evidence="2">Yale</strain>
    </source>
</reference>
<dbReference type="Pfam" id="PF02597">
    <property type="entry name" value="ThiS"/>
    <property type="match status" value="1"/>
</dbReference>
<accession>A0A396ZDG3</accession>
<dbReference type="SUPFAM" id="SSF54285">
    <property type="entry name" value="MoaD/ThiS"/>
    <property type="match status" value="1"/>
</dbReference>
<protein>
    <recommendedName>
        <fullName evidence="3">MoaD/ThiS family protein</fullName>
    </recommendedName>
</protein>
<gene>
    <name evidence="1" type="ORF">DLM75_01405</name>
</gene>
<dbReference type="InterPro" id="IPR012675">
    <property type="entry name" value="Beta-grasp_dom_sf"/>
</dbReference>
<dbReference type="InterPro" id="IPR003749">
    <property type="entry name" value="ThiS/MoaD-like"/>
</dbReference>
<comment type="caution">
    <text evidence="1">The sequence shown here is derived from an EMBL/GenBank/DDBJ whole genome shotgun (WGS) entry which is preliminary data.</text>
</comment>
<organism evidence="1 2">
    <name type="scientific">Leptospira stimsonii</name>
    <dbReference type="NCBI Taxonomy" id="2202203"/>
    <lineage>
        <taxon>Bacteria</taxon>
        <taxon>Pseudomonadati</taxon>
        <taxon>Spirochaetota</taxon>
        <taxon>Spirochaetia</taxon>
        <taxon>Leptospirales</taxon>
        <taxon>Leptospiraceae</taxon>
        <taxon>Leptospira</taxon>
    </lineage>
</organism>
<dbReference type="AlphaFoldDB" id="A0A396ZDG3"/>
<dbReference type="EMBL" id="QHCT01000001">
    <property type="protein sequence ID" value="RHX91924.1"/>
    <property type="molecule type" value="Genomic_DNA"/>
</dbReference>